<comment type="caution">
    <text evidence="2">The sequence shown here is derived from an EMBL/GenBank/DDBJ whole genome shotgun (WGS) entry which is preliminary data.</text>
</comment>
<dbReference type="AlphaFoldDB" id="W2YDZ0"/>
<dbReference type="EMBL" id="ANIY01003885">
    <property type="protein sequence ID" value="ETP33007.1"/>
    <property type="molecule type" value="Genomic_DNA"/>
</dbReference>
<evidence type="ECO:0000256" key="1">
    <source>
        <dbReference type="SAM" id="MobiDB-lite"/>
    </source>
</evidence>
<protein>
    <submittedName>
        <fullName evidence="2">Uncharacterized protein</fullName>
    </submittedName>
</protein>
<gene>
    <name evidence="2" type="ORF">F442_18399</name>
</gene>
<feature type="compositionally biased region" description="Basic and acidic residues" evidence="1">
    <location>
        <begin position="76"/>
        <end position="87"/>
    </location>
</feature>
<dbReference type="Proteomes" id="UP000018948">
    <property type="component" value="Unassembled WGS sequence"/>
</dbReference>
<evidence type="ECO:0000313" key="2">
    <source>
        <dbReference type="EMBL" id="ETP33007.1"/>
    </source>
</evidence>
<feature type="compositionally biased region" description="Acidic residues" evidence="1">
    <location>
        <begin position="116"/>
        <end position="126"/>
    </location>
</feature>
<organism evidence="2 3">
    <name type="scientific">Phytophthora nicotianae P10297</name>
    <dbReference type="NCBI Taxonomy" id="1317064"/>
    <lineage>
        <taxon>Eukaryota</taxon>
        <taxon>Sar</taxon>
        <taxon>Stramenopiles</taxon>
        <taxon>Oomycota</taxon>
        <taxon>Peronosporomycetes</taxon>
        <taxon>Peronosporales</taxon>
        <taxon>Peronosporaceae</taxon>
        <taxon>Phytophthora</taxon>
    </lineage>
</organism>
<feature type="compositionally biased region" description="Basic and acidic residues" evidence="1">
    <location>
        <begin position="95"/>
        <end position="111"/>
    </location>
</feature>
<reference evidence="2 3" key="1">
    <citation type="submission" date="2013-11" db="EMBL/GenBank/DDBJ databases">
        <title>The Genome Sequence of Phytophthora parasitica P10297.</title>
        <authorList>
            <consortium name="The Broad Institute Genomics Platform"/>
            <person name="Russ C."/>
            <person name="Tyler B."/>
            <person name="Panabieres F."/>
            <person name="Shan W."/>
            <person name="Tripathy S."/>
            <person name="Grunwald N."/>
            <person name="Machado M."/>
            <person name="Johnson C.S."/>
            <person name="Walker B."/>
            <person name="Young S.K."/>
            <person name="Zeng Q."/>
            <person name="Gargeya S."/>
            <person name="Fitzgerald M."/>
            <person name="Haas B."/>
            <person name="Abouelleil A."/>
            <person name="Allen A.W."/>
            <person name="Alvarado L."/>
            <person name="Arachchi H.M."/>
            <person name="Berlin A.M."/>
            <person name="Chapman S.B."/>
            <person name="Gainer-Dewar J."/>
            <person name="Goldberg J."/>
            <person name="Griggs A."/>
            <person name="Gujja S."/>
            <person name="Hansen M."/>
            <person name="Howarth C."/>
            <person name="Imamovic A."/>
            <person name="Ireland A."/>
            <person name="Larimer J."/>
            <person name="McCowan C."/>
            <person name="Murphy C."/>
            <person name="Pearson M."/>
            <person name="Poon T.W."/>
            <person name="Priest M."/>
            <person name="Roberts A."/>
            <person name="Saif S."/>
            <person name="Shea T."/>
            <person name="Sisk P."/>
            <person name="Sykes S."/>
            <person name="Wortman J."/>
            <person name="Nusbaum C."/>
            <person name="Birren B."/>
        </authorList>
    </citation>
    <scope>NUCLEOTIDE SEQUENCE [LARGE SCALE GENOMIC DNA]</scope>
    <source>
        <strain evidence="2 3">P10297</strain>
    </source>
</reference>
<evidence type="ECO:0000313" key="3">
    <source>
        <dbReference type="Proteomes" id="UP000018948"/>
    </source>
</evidence>
<feature type="compositionally biased region" description="Basic and acidic residues" evidence="1">
    <location>
        <begin position="29"/>
        <end position="46"/>
    </location>
</feature>
<proteinExistence type="predicted"/>
<feature type="non-terminal residue" evidence="2">
    <location>
        <position position="126"/>
    </location>
</feature>
<sequence length="126" mass="14416">MYKDRRGPEFESNVREWAHETYPDLTSAGRRDYDLPVAGGREDGGSTRDVVYDEDDDADEDVVEQVSHAPQPHHAAWVDREPPRFSDDIVFSEPNSHKNEAERQEEAESKENGSPIDDDQDDDELE</sequence>
<feature type="compositionally biased region" description="Acidic residues" evidence="1">
    <location>
        <begin position="52"/>
        <end position="63"/>
    </location>
</feature>
<name>W2YDZ0_PHYNI</name>
<accession>W2YDZ0</accession>
<dbReference type="OrthoDB" id="125238at2759"/>
<feature type="region of interest" description="Disordered" evidence="1">
    <location>
        <begin position="22"/>
        <end position="126"/>
    </location>
</feature>